<gene>
    <name evidence="6" type="ORF">GCM10023342_29800</name>
</gene>
<evidence type="ECO:0000313" key="6">
    <source>
        <dbReference type="EMBL" id="GAA5178712.1"/>
    </source>
</evidence>
<dbReference type="PRINTS" id="PR01007">
    <property type="entry name" value="FLGHOOKFLIK"/>
</dbReference>
<evidence type="ECO:0000313" key="7">
    <source>
        <dbReference type="Proteomes" id="UP001500074"/>
    </source>
</evidence>
<dbReference type="InterPro" id="IPR001635">
    <property type="entry name" value="Flag_hook_Flik"/>
</dbReference>
<keyword evidence="7" id="KW-1185">Reference proteome</keyword>
<feature type="compositionally biased region" description="Low complexity" evidence="4">
    <location>
        <begin position="333"/>
        <end position="345"/>
    </location>
</feature>
<evidence type="ECO:0000256" key="1">
    <source>
        <dbReference type="ARBA" id="ARBA00003944"/>
    </source>
</evidence>
<keyword evidence="3" id="KW-1005">Bacterial flagellum biogenesis</keyword>
<dbReference type="InterPro" id="IPR038610">
    <property type="entry name" value="FliK-like_C_sf"/>
</dbReference>
<dbReference type="PANTHER" id="PTHR37533:SF2">
    <property type="entry name" value="FLAGELLAR HOOK-LENGTH CONTROL PROTEIN"/>
    <property type="match status" value="1"/>
</dbReference>
<evidence type="ECO:0000256" key="4">
    <source>
        <dbReference type="SAM" id="MobiDB-lite"/>
    </source>
</evidence>
<feature type="domain" description="Flagellar hook-length control protein-like C-terminal" evidence="5">
    <location>
        <begin position="259"/>
        <end position="341"/>
    </location>
</feature>
<dbReference type="PANTHER" id="PTHR37533">
    <property type="entry name" value="FLAGELLAR HOOK-LENGTH CONTROL PROTEIN"/>
    <property type="match status" value="1"/>
</dbReference>
<dbReference type="CDD" id="cd17470">
    <property type="entry name" value="T3SS_Flik_C"/>
    <property type="match status" value="1"/>
</dbReference>
<protein>
    <recommendedName>
        <fullName evidence="5">Flagellar hook-length control protein-like C-terminal domain-containing protein</fullName>
    </recommendedName>
</protein>
<accession>A0ABP9RKF3</accession>
<evidence type="ECO:0000256" key="2">
    <source>
        <dbReference type="ARBA" id="ARBA00009149"/>
    </source>
</evidence>
<evidence type="ECO:0000256" key="3">
    <source>
        <dbReference type="ARBA" id="ARBA00022795"/>
    </source>
</evidence>
<feature type="region of interest" description="Disordered" evidence="4">
    <location>
        <begin position="333"/>
        <end position="357"/>
    </location>
</feature>
<comment type="caution">
    <text evidence="6">The sequence shown here is derived from an EMBL/GenBank/DDBJ whole genome shotgun (WGS) entry which is preliminary data.</text>
</comment>
<reference evidence="7" key="1">
    <citation type="journal article" date="2019" name="Int. J. Syst. Evol. Microbiol.">
        <title>The Global Catalogue of Microorganisms (GCM) 10K type strain sequencing project: providing services to taxonomists for standard genome sequencing and annotation.</title>
        <authorList>
            <consortium name="The Broad Institute Genomics Platform"/>
            <consortium name="The Broad Institute Genome Sequencing Center for Infectious Disease"/>
            <person name="Wu L."/>
            <person name="Ma J."/>
        </authorList>
    </citation>
    <scope>NUCLEOTIDE SEQUENCE [LARGE SCALE GENOMIC DNA]</scope>
    <source>
        <strain evidence="7">JCM 18472</strain>
    </source>
</reference>
<name>A0ABP9RKF3_9GAMM</name>
<sequence>MTLASDGAQALLSLPAQAGAVLATSKGALAGSQATVLAAATADANPGGTGNGLISGFASDELAGIQERLDTLARFRDNTPLNPLGQAIAQVQQVSQQGGLERNLLSQAGGNALKAALDATDLKNGQPVSLGTGGTVTDDKAAAGASATAGAANSASMGALSNGGATLNWTQQLQTQVAASPGGAGAQGQGGGGAWLSSISESLSAARTGNAETSAMPLHAGAGSGATPSTATLSASVVQTPTLSAPLASAEWQQSLGQQLVNLQQRGGQRVQLHLNPAELGPLSISLKVDDQLAQAQFMSANPQVRAAVEQAIPQLREALGEAGIQLGEAMVGDQQPGQQQGQDGTDAHRVAGSMGSGTHSVTNDALDDAALGLAGGLAISGVDLYA</sequence>
<dbReference type="Pfam" id="PF02120">
    <property type="entry name" value="Flg_hook"/>
    <property type="match status" value="1"/>
</dbReference>
<dbReference type="EMBL" id="BAABKI010000029">
    <property type="protein sequence ID" value="GAA5178712.1"/>
    <property type="molecule type" value="Genomic_DNA"/>
</dbReference>
<dbReference type="Gene3D" id="3.30.750.140">
    <property type="match status" value="1"/>
</dbReference>
<evidence type="ECO:0000259" key="5">
    <source>
        <dbReference type="Pfam" id="PF02120"/>
    </source>
</evidence>
<dbReference type="InterPro" id="IPR052563">
    <property type="entry name" value="FliK"/>
</dbReference>
<proteinExistence type="inferred from homology"/>
<comment type="function">
    <text evidence="1">Controls the length of the flagellar hook.</text>
</comment>
<dbReference type="InterPro" id="IPR021136">
    <property type="entry name" value="Flagellar_hook_control-like_C"/>
</dbReference>
<comment type="similarity">
    <text evidence="2">Belongs to the FliK family.</text>
</comment>
<dbReference type="Proteomes" id="UP001500074">
    <property type="component" value="Unassembled WGS sequence"/>
</dbReference>
<organism evidence="6 7">
    <name type="scientific">Modicisalibacter zincidurans</name>
    <dbReference type="NCBI Taxonomy" id="1178777"/>
    <lineage>
        <taxon>Bacteria</taxon>
        <taxon>Pseudomonadati</taxon>
        <taxon>Pseudomonadota</taxon>
        <taxon>Gammaproteobacteria</taxon>
        <taxon>Oceanospirillales</taxon>
        <taxon>Halomonadaceae</taxon>
        <taxon>Modicisalibacter</taxon>
    </lineage>
</organism>